<dbReference type="Proteomes" id="UP001363151">
    <property type="component" value="Unassembled WGS sequence"/>
</dbReference>
<evidence type="ECO:0000256" key="1">
    <source>
        <dbReference type="SAM" id="MobiDB-lite"/>
    </source>
</evidence>
<evidence type="ECO:0000313" key="3">
    <source>
        <dbReference type="Proteomes" id="UP001363151"/>
    </source>
</evidence>
<dbReference type="EMBL" id="JBBJCI010000203">
    <property type="protein sequence ID" value="KAK7241266.1"/>
    <property type="molecule type" value="Genomic_DNA"/>
</dbReference>
<feature type="region of interest" description="Disordered" evidence="1">
    <location>
        <begin position="67"/>
        <end position="118"/>
    </location>
</feature>
<name>A0ABR1FYJ3_AURAN</name>
<reference evidence="2 3" key="1">
    <citation type="submission" date="2024-03" db="EMBL/GenBank/DDBJ databases">
        <title>Aureococcus anophagefferens CCMP1851 and Kratosvirus quantuckense: Draft genome of a second virus-susceptible host strain in the model system.</title>
        <authorList>
            <person name="Chase E."/>
            <person name="Truchon A.R."/>
            <person name="Schepens W."/>
            <person name="Wilhelm S.W."/>
        </authorList>
    </citation>
    <scope>NUCLEOTIDE SEQUENCE [LARGE SCALE GENOMIC DNA]</scope>
    <source>
        <strain evidence="2 3">CCMP1851</strain>
    </source>
</reference>
<feature type="compositionally biased region" description="Basic and acidic residues" evidence="1">
    <location>
        <begin position="77"/>
        <end position="97"/>
    </location>
</feature>
<protein>
    <submittedName>
        <fullName evidence="2">Uncharacterized protein</fullName>
    </submittedName>
</protein>
<feature type="region of interest" description="Disordered" evidence="1">
    <location>
        <begin position="209"/>
        <end position="253"/>
    </location>
</feature>
<comment type="caution">
    <text evidence="2">The sequence shown here is derived from an EMBL/GenBank/DDBJ whole genome shotgun (WGS) entry which is preliminary data.</text>
</comment>
<feature type="compositionally biased region" description="Low complexity" evidence="1">
    <location>
        <begin position="212"/>
        <end position="253"/>
    </location>
</feature>
<accession>A0ABR1FYJ3</accession>
<proteinExistence type="predicted"/>
<gene>
    <name evidence="2" type="ORF">SO694_00050014</name>
</gene>
<organism evidence="2 3">
    <name type="scientific">Aureococcus anophagefferens</name>
    <name type="common">Harmful bloom alga</name>
    <dbReference type="NCBI Taxonomy" id="44056"/>
    <lineage>
        <taxon>Eukaryota</taxon>
        <taxon>Sar</taxon>
        <taxon>Stramenopiles</taxon>
        <taxon>Ochrophyta</taxon>
        <taxon>Pelagophyceae</taxon>
        <taxon>Pelagomonadales</taxon>
        <taxon>Pelagomonadaceae</taxon>
        <taxon>Aureococcus</taxon>
    </lineage>
</organism>
<sequence>MYALAFETNLLFPDVEEECAGKLNPETCASLKTVLRCKFKGTRRAESAPLCQWMPCAEACVMEEPGEDEMSPMSAARRPERGPTRRDNGRAQAHELLEGGPPDAWESQAPIPEGGAADGDATGFTVSCSVQCDGAACVAPWTPGAACLSSTLDDAFAVPSRTAACLFGLDRLEDEVRARGDSSKTTVRDCAEMLAPTLARAVVARSRELRRAAAAAAPRTTARASASSTPTSSSAGASTGRARSSSPTSSASS</sequence>
<keyword evidence="3" id="KW-1185">Reference proteome</keyword>
<evidence type="ECO:0000313" key="2">
    <source>
        <dbReference type="EMBL" id="KAK7241266.1"/>
    </source>
</evidence>